<reference evidence="1 2" key="1">
    <citation type="submission" date="2020-08" db="EMBL/GenBank/DDBJ databases">
        <title>Genomic Encyclopedia of Type Strains, Phase IV (KMG-IV): sequencing the most valuable type-strain genomes for metagenomic binning, comparative biology and taxonomic classification.</title>
        <authorList>
            <person name="Goeker M."/>
        </authorList>
    </citation>
    <scope>NUCLEOTIDE SEQUENCE [LARGE SCALE GENOMIC DNA]</scope>
    <source>
        <strain evidence="1 2">YC6723</strain>
    </source>
</reference>
<protein>
    <submittedName>
        <fullName evidence="1">Uncharacterized protein</fullName>
    </submittedName>
</protein>
<name>A0A840F4D3_9SPHN</name>
<comment type="caution">
    <text evidence="1">The sequence shown here is derived from an EMBL/GenBank/DDBJ whole genome shotgun (WGS) entry which is preliminary data.</text>
</comment>
<organism evidence="1 2">
    <name type="scientific">Sphingomonas jinjuensis</name>
    <dbReference type="NCBI Taxonomy" id="535907"/>
    <lineage>
        <taxon>Bacteria</taxon>
        <taxon>Pseudomonadati</taxon>
        <taxon>Pseudomonadota</taxon>
        <taxon>Alphaproteobacteria</taxon>
        <taxon>Sphingomonadales</taxon>
        <taxon>Sphingomonadaceae</taxon>
        <taxon>Sphingomonas</taxon>
    </lineage>
</organism>
<dbReference type="EMBL" id="JACIEV010000005">
    <property type="protein sequence ID" value="MBB4154173.1"/>
    <property type="molecule type" value="Genomic_DNA"/>
</dbReference>
<dbReference type="AlphaFoldDB" id="A0A840F4D3"/>
<keyword evidence="2" id="KW-1185">Reference proteome</keyword>
<gene>
    <name evidence="1" type="ORF">GGQ80_002083</name>
</gene>
<sequence>MPNIVLIGAAPIRGVTRFPSEGPQMVSRADAKRLIRVGLAQPDDLDTRTIDEVRAVAQAERVDIGPNAVKADTVAAIRARRALER</sequence>
<accession>A0A840F4D3</accession>
<proteinExistence type="predicted"/>
<evidence type="ECO:0000313" key="2">
    <source>
        <dbReference type="Proteomes" id="UP000529795"/>
    </source>
</evidence>
<dbReference type="RefSeq" id="WP_183984442.1">
    <property type="nucleotide sequence ID" value="NZ_JACIEV010000005.1"/>
</dbReference>
<dbReference type="Proteomes" id="UP000529795">
    <property type="component" value="Unassembled WGS sequence"/>
</dbReference>
<evidence type="ECO:0000313" key="1">
    <source>
        <dbReference type="EMBL" id="MBB4154173.1"/>
    </source>
</evidence>